<reference evidence="1 2" key="1">
    <citation type="submission" date="2019-08" db="EMBL/GenBank/DDBJ databases">
        <title>Complete genome sequence of Candidatus Uab amorphum.</title>
        <authorList>
            <person name="Shiratori T."/>
            <person name="Suzuki S."/>
            <person name="Kakizawa Y."/>
            <person name="Ishida K."/>
        </authorList>
    </citation>
    <scope>NUCLEOTIDE SEQUENCE [LARGE SCALE GENOMIC DNA]</scope>
    <source>
        <strain evidence="1 2">SRT547</strain>
    </source>
</reference>
<keyword evidence="2" id="KW-1185">Reference proteome</keyword>
<evidence type="ECO:0000313" key="1">
    <source>
        <dbReference type="EMBL" id="BBM86962.1"/>
    </source>
</evidence>
<organism evidence="1 2">
    <name type="scientific">Uabimicrobium amorphum</name>
    <dbReference type="NCBI Taxonomy" id="2596890"/>
    <lineage>
        <taxon>Bacteria</taxon>
        <taxon>Pseudomonadati</taxon>
        <taxon>Planctomycetota</taxon>
        <taxon>Candidatus Uabimicrobiia</taxon>
        <taxon>Candidatus Uabimicrobiales</taxon>
        <taxon>Candidatus Uabimicrobiaceae</taxon>
        <taxon>Candidatus Uabimicrobium</taxon>
    </lineage>
</organism>
<dbReference type="AlphaFoldDB" id="A0A5S9IT64"/>
<sequence>MTPPHTPFEDLIKNLLKDQKTNRKNILIHSLNLLREVCSLHEDSKFAQEAQQAARRIDNILQITTEVQIDVSSNREDIKVIDAAKDTEIKIDVSPNKDGKDTDVKIDVSSIKEAKDAEIPQNVSVDTISLSESIITFYEESDEDFLQSGTQESQITKAIEDTGEMEIDNWPQESQLQESLFETQDTIEIESKNSYEYLAERWNKKVDKWFYIHLDDDNDIEKHLKSFVLRATDVRSNLASASLSIKSLKEKLRRFDRYWKMLRDQASQDDYEVFPVKYGRIPEAQGKIIYSFRPKAKSRENILIRPGLRKDDVEIVSPITLVTLPKNGELPKDYPDKDLPLHWSGILGEVDILLSYLDIQENVYCSIETINKGSVQPLNDCRDSIITEIERRREALKNAIRGEESIYRIATNYWRIEECFWSIFHDDGRPKGYSFFDRLRRRVQSWRPYVRKENNIFVRDFSPNNDTLTSINKYVGNVIFQNKRDVAPGTVLREIRPAVIVKVNKVTRLLKGRVIST</sequence>
<dbReference type="RefSeq" id="WP_151970997.1">
    <property type="nucleotide sequence ID" value="NZ_AP019860.1"/>
</dbReference>
<dbReference type="EMBL" id="AP019860">
    <property type="protein sequence ID" value="BBM86962.1"/>
    <property type="molecule type" value="Genomic_DNA"/>
</dbReference>
<dbReference type="Proteomes" id="UP000326354">
    <property type="component" value="Chromosome"/>
</dbReference>
<proteinExistence type="predicted"/>
<accession>A0A5S9IT64</accession>
<gene>
    <name evidence="1" type="ORF">UABAM_05364</name>
</gene>
<protein>
    <submittedName>
        <fullName evidence="1">Uncharacterized protein</fullName>
    </submittedName>
</protein>
<dbReference type="KEGG" id="uam:UABAM_05364"/>
<evidence type="ECO:0000313" key="2">
    <source>
        <dbReference type="Proteomes" id="UP000326354"/>
    </source>
</evidence>
<name>A0A5S9IT64_UABAM</name>